<organism evidence="2 3">
    <name type="scientific">Dermatophagoides pteronyssinus</name>
    <name type="common">European house dust mite</name>
    <dbReference type="NCBI Taxonomy" id="6956"/>
    <lineage>
        <taxon>Eukaryota</taxon>
        <taxon>Metazoa</taxon>
        <taxon>Ecdysozoa</taxon>
        <taxon>Arthropoda</taxon>
        <taxon>Chelicerata</taxon>
        <taxon>Arachnida</taxon>
        <taxon>Acari</taxon>
        <taxon>Acariformes</taxon>
        <taxon>Sarcoptiformes</taxon>
        <taxon>Astigmata</taxon>
        <taxon>Psoroptidia</taxon>
        <taxon>Analgoidea</taxon>
        <taxon>Pyroglyphidae</taxon>
        <taxon>Dermatophagoidinae</taxon>
        <taxon>Dermatophagoides</taxon>
    </lineage>
</organism>
<sequence>MICKDQVHPSFQNIVHTILIIIIAYTIQTKYYYLPEVKIKFNLIWPKSLKLNSDIAAIKLALLIDS</sequence>
<evidence type="ECO:0000313" key="2">
    <source>
        <dbReference type="EMBL" id="KAH9413039.1"/>
    </source>
</evidence>
<keyword evidence="1" id="KW-0812">Transmembrane</keyword>
<keyword evidence="1" id="KW-1133">Transmembrane helix</keyword>
<keyword evidence="1" id="KW-0472">Membrane</keyword>
<reference evidence="2 3" key="2">
    <citation type="journal article" date="2022" name="Mol. Biol. Evol.">
        <title>Comparative Genomics Reveals Insights into the Divergent Evolution of Astigmatic Mites and Household Pest Adaptations.</title>
        <authorList>
            <person name="Xiong Q."/>
            <person name="Wan A.T."/>
            <person name="Liu X."/>
            <person name="Fung C.S."/>
            <person name="Xiao X."/>
            <person name="Malainual N."/>
            <person name="Hou J."/>
            <person name="Wang L."/>
            <person name="Wang M."/>
            <person name="Yang K.Y."/>
            <person name="Cui Y."/>
            <person name="Leung E.L."/>
            <person name="Nong W."/>
            <person name="Shin S.K."/>
            <person name="Au S.W."/>
            <person name="Jeong K.Y."/>
            <person name="Chew F.T."/>
            <person name="Hui J.H."/>
            <person name="Leung T.F."/>
            <person name="Tungtrongchitr A."/>
            <person name="Zhong N."/>
            <person name="Liu Z."/>
            <person name="Tsui S.K."/>
        </authorList>
    </citation>
    <scope>NUCLEOTIDE SEQUENCE [LARGE SCALE GENOMIC DNA]</scope>
    <source>
        <strain evidence="2">Derp</strain>
    </source>
</reference>
<keyword evidence="3" id="KW-1185">Reference proteome</keyword>
<gene>
    <name evidence="2" type="ORF">DERP_006724</name>
</gene>
<dbReference type="Proteomes" id="UP000887458">
    <property type="component" value="Unassembled WGS sequence"/>
</dbReference>
<comment type="caution">
    <text evidence="2">The sequence shown here is derived from an EMBL/GenBank/DDBJ whole genome shotgun (WGS) entry which is preliminary data.</text>
</comment>
<proteinExistence type="predicted"/>
<name>A0ABQ8IRU6_DERPT</name>
<dbReference type="EMBL" id="NJHN03000123">
    <property type="protein sequence ID" value="KAH9413039.1"/>
    <property type="molecule type" value="Genomic_DNA"/>
</dbReference>
<evidence type="ECO:0000313" key="3">
    <source>
        <dbReference type="Proteomes" id="UP000887458"/>
    </source>
</evidence>
<feature type="transmembrane region" description="Helical" evidence="1">
    <location>
        <begin position="14"/>
        <end position="33"/>
    </location>
</feature>
<protein>
    <submittedName>
        <fullName evidence="2">Uncharacterized protein</fullName>
    </submittedName>
</protein>
<evidence type="ECO:0000256" key="1">
    <source>
        <dbReference type="SAM" id="Phobius"/>
    </source>
</evidence>
<reference evidence="2 3" key="1">
    <citation type="journal article" date="2018" name="J. Allergy Clin. Immunol.">
        <title>High-quality assembly of Dermatophagoides pteronyssinus genome and transcriptome reveals a wide range of novel allergens.</title>
        <authorList>
            <person name="Liu X.Y."/>
            <person name="Yang K.Y."/>
            <person name="Wang M.Q."/>
            <person name="Kwok J.S."/>
            <person name="Zeng X."/>
            <person name="Yang Z."/>
            <person name="Xiao X.J."/>
            <person name="Lau C.P."/>
            <person name="Li Y."/>
            <person name="Huang Z.M."/>
            <person name="Ba J.G."/>
            <person name="Yim A.K."/>
            <person name="Ouyang C.Y."/>
            <person name="Ngai S.M."/>
            <person name="Chan T.F."/>
            <person name="Leung E.L."/>
            <person name="Liu L."/>
            <person name="Liu Z.G."/>
            <person name="Tsui S.K."/>
        </authorList>
    </citation>
    <scope>NUCLEOTIDE SEQUENCE [LARGE SCALE GENOMIC DNA]</scope>
    <source>
        <strain evidence="2">Derp</strain>
    </source>
</reference>
<accession>A0ABQ8IRU6</accession>